<evidence type="ECO:0000313" key="1">
    <source>
        <dbReference type="EMBL" id="MDX2296629.1"/>
    </source>
</evidence>
<sequence>MTYDDGEVVALDQRDGSVHWRRHLTIAGVPAVASALTVAEPGRLLLGTTDGRLLVCSNGGTIRLPPLSN</sequence>
<dbReference type="SUPFAM" id="SSF50998">
    <property type="entry name" value="Quinoprotein alcohol dehydrogenase-like"/>
    <property type="match status" value="1"/>
</dbReference>
<name>A0ABU4KGJ0_9ACTN</name>
<organism evidence="1 2">
    <name type="scientific">Streptomyces roseolus</name>
    <dbReference type="NCBI Taxonomy" id="67358"/>
    <lineage>
        <taxon>Bacteria</taxon>
        <taxon>Bacillati</taxon>
        <taxon>Actinomycetota</taxon>
        <taxon>Actinomycetes</taxon>
        <taxon>Kitasatosporales</taxon>
        <taxon>Streptomycetaceae</taxon>
        <taxon>Streptomyces</taxon>
    </lineage>
</organism>
<proteinExistence type="predicted"/>
<dbReference type="RefSeq" id="WP_319012795.1">
    <property type="nucleotide sequence ID" value="NZ_JAWJZF010000503.1"/>
</dbReference>
<gene>
    <name evidence="1" type="ORF">R2363_31215</name>
</gene>
<dbReference type="Proteomes" id="UP001278571">
    <property type="component" value="Unassembled WGS sequence"/>
</dbReference>
<comment type="caution">
    <text evidence="1">The sequence shown here is derived from an EMBL/GenBank/DDBJ whole genome shotgun (WGS) entry which is preliminary data.</text>
</comment>
<dbReference type="Gene3D" id="2.130.10.10">
    <property type="entry name" value="YVTN repeat-like/Quinoprotein amine dehydrogenase"/>
    <property type="match status" value="1"/>
</dbReference>
<dbReference type="InterPro" id="IPR015943">
    <property type="entry name" value="WD40/YVTN_repeat-like_dom_sf"/>
</dbReference>
<dbReference type="InterPro" id="IPR011047">
    <property type="entry name" value="Quinoprotein_ADH-like_sf"/>
</dbReference>
<evidence type="ECO:0000313" key="2">
    <source>
        <dbReference type="Proteomes" id="UP001278571"/>
    </source>
</evidence>
<reference evidence="1 2" key="1">
    <citation type="submission" date="2023-10" db="EMBL/GenBank/DDBJ databases">
        <authorList>
            <person name="Wang X.X."/>
        </authorList>
    </citation>
    <scope>NUCLEOTIDE SEQUENCE [LARGE SCALE GENOMIC DNA]</scope>
    <source>
        <strain evidence="1 2">NBRC 12816</strain>
    </source>
</reference>
<protein>
    <submittedName>
        <fullName evidence="1">Uncharacterized protein</fullName>
    </submittedName>
</protein>
<keyword evidence="2" id="KW-1185">Reference proteome</keyword>
<dbReference type="EMBL" id="JAWJZF010000503">
    <property type="protein sequence ID" value="MDX2296629.1"/>
    <property type="molecule type" value="Genomic_DNA"/>
</dbReference>
<accession>A0ABU4KGJ0</accession>